<evidence type="ECO:0000313" key="9">
    <source>
        <dbReference type="Proteomes" id="UP000186922"/>
    </source>
</evidence>
<dbReference type="PROSITE" id="PS00214">
    <property type="entry name" value="FABP"/>
    <property type="match status" value="1"/>
</dbReference>
<dbReference type="EMBL" id="BDGG01000008">
    <property type="protein sequence ID" value="GAV02867.1"/>
    <property type="molecule type" value="Genomic_DNA"/>
</dbReference>
<evidence type="ECO:0000256" key="4">
    <source>
        <dbReference type="ARBA" id="ARBA00023121"/>
    </source>
</evidence>
<dbReference type="Proteomes" id="UP000186922">
    <property type="component" value="Unassembled WGS sequence"/>
</dbReference>
<evidence type="ECO:0000313" key="8">
    <source>
        <dbReference type="EMBL" id="GAV02867.1"/>
    </source>
</evidence>
<evidence type="ECO:0000256" key="3">
    <source>
        <dbReference type="ARBA" id="ARBA00023016"/>
    </source>
</evidence>
<evidence type="ECO:0000256" key="1">
    <source>
        <dbReference type="ARBA" id="ARBA00006119"/>
    </source>
</evidence>
<dbReference type="PRINTS" id="PR00178">
    <property type="entry name" value="FATTYACIDBP"/>
</dbReference>
<name>A0A1D1VMP6_RAMVA</name>
<dbReference type="CDD" id="cd00742">
    <property type="entry name" value="FABP"/>
    <property type="match status" value="1"/>
</dbReference>
<dbReference type="Gene3D" id="2.40.128.20">
    <property type="match status" value="1"/>
</dbReference>
<organism evidence="8 9">
    <name type="scientific">Ramazzottius varieornatus</name>
    <name type="common">Water bear</name>
    <name type="synonym">Tardigrade</name>
    <dbReference type="NCBI Taxonomy" id="947166"/>
    <lineage>
        <taxon>Eukaryota</taxon>
        <taxon>Metazoa</taxon>
        <taxon>Ecdysozoa</taxon>
        <taxon>Tardigrada</taxon>
        <taxon>Eutardigrada</taxon>
        <taxon>Parachela</taxon>
        <taxon>Hypsibioidea</taxon>
        <taxon>Ramazzottiidae</taxon>
        <taxon>Ramazzottius</taxon>
    </lineage>
</organism>
<dbReference type="SUPFAM" id="SSF50814">
    <property type="entry name" value="Lipocalins"/>
    <property type="match status" value="1"/>
</dbReference>
<dbReference type="PANTHER" id="PTHR11955">
    <property type="entry name" value="FATTY ACID BINDING PROTEIN"/>
    <property type="match status" value="1"/>
</dbReference>
<dbReference type="InterPro" id="IPR012674">
    <property type="entry name" value="Calycin"/>
</dbReference>
<proteinExistence type="inferred from homology"/>
<comment type="similarity">
    <text evidence="2 6">Belongs to the calycin superfamily. Fatty-acid binding protein (FABP) family.</text>
</comment>
<accession>A0A1D1VMP6</accession>
<protein>
    <submittedName>
        <fullName evidence="8">FABP7</fullName>
    </submittedName>
</protein>
<dbReference type="InterPro" id="IPR000463">
    <property type="entry name" value="Fatty_acid-bd"/>
</dbReference>
<dbReference type="AlphaFoldDB" id="A0A1D1VMP6"/>
<dbReference type="GO" id="GO:0008289">
    <property type="term" value="F:lipid binding"/>
    <property type="evidence" value="ECO:0007669"/>
    <property type="project" value="UniProtKB-KW"/>
</dbReference>
<evidence type="ECO:0000256" key="2">
    <source>
        <dbReference type="ARBA" id="ARBA00008390"/>
    </source>
</evidence>
<keyword evidence="6" id="KW-0813">Transport</keyword>
<evidence type="ECO:0000256" key="5">
    <source>
        <dbReference type="ARBA" id="ARBA00045493"/>
    </source>
</evidence>
<dbReference type="InterPro" id="IPR000566">
    <property type="entry name" value="Lipocln_cytosolic_FA-bd_dom"/>
</dbReference>
<dbReference type="InterPro" id="IPR031259">
    <property type="entry name" value="ILBP"/>
</dbReference>
<comment type="caution">
    <text evidence="8">The sequence shown here is derived from an EMBL/GenBank/DDBJ whole genome shotgun (WGS) entry which is preliminary data.</text>
</comment>
<sequence>MSVDITGKYQMHSSQNFDEFLKAVGLSLLKRKLASAMEVATVDITRSGSTYTIRTTTPLKTHEVTFVLGMTMHETTIDGREVQV</sequence>
<keyword evidence="3" id="KW-0346">Stress response</keyword>
<keyword evidence="4" id="KW-0446">Lipid-binding</keyword>
<dbReference type="Pfam" id="PF00061">
    <property type="entry name" value="Lipocalin"/>
    <property type="match status" value="1"/>
</dbReference>
<reference evidence="8 9" key="1">
    <citation type="journal article" date="2016" name="Nat. Commun.">
        <title>Extremotolerant tardigrade genome and improved radiotolerance of human cultured cells by tardigrade-unique protein.</title>
        <authorList>
            <person name="Hashimoto T."/>
            <person name="Horikawa D.D."/>
            <person name="Saito Y."/>
            <person name="Kuwahara H."/>
            <person name="Kozuka-Hata H."/>
            <person name="Shin-I T."/>
            <person name="Minakuchi Y."/>
            <person name="Ohishi K."/>
            <person name="Motoyama A."/>
            <person name="Aizu T."/>
            <person name="Enomoto A."/>
            <person name="Kondo K."/>
            <person name="Tanaka S."/>
            <person name="Hara Y."/>
            <person name="Koshikawa S."/>
            <person name="Sagara H."/>
            <person name="Miura T."/>
            <person name="Yokobori S."/>
            <person name="Miyagawa K."/>
            <person name="Suzuki Y."/>
            <person name="Kubo T."/>
            <person name="Oyama M."/>
            <person name="Kohara Y."/>
            <person name="Fujiyama A."/>
            <person name="Arakawa K."/>
            <person name="Katayama T."/>
            <person name="Toyoda A."/>
            <person name="Kunieda T."/>
        </authorList>
    </citation>
    <scope>NUCLEOTIDE SEQUENCE [LARGE SCALE GENOMIC DNA]</scope>
    <source>
        <strain evidence="8 9">YOKOZUNA-1</strain>
    </source>
</reference>
<dbReference type="OrthoDB" id="354351at2759"/>
<evidence type="ECO:0000259" key="7">
    <source>
        <dbReference type="PROSITE" id="PS00214"/>
    </source>
</evidence>
<feature type="domain" description="Cytosolic fatty-acid binding proteins" evidence="7">
    <location>
        <begin position="7"/>
        <end position="24"/>
    </location>
</feature>
<comment type="similarity">
    <text evidence="1">Belongs to the Secretory-abundant heat soluble protein (SAHS) family.</text>
</comment>
<comment type="function">
    <text evidence="5">Secreted heat soluble protein acting as a molecular shield in water-deficient condition. Tardigrade-specific intrinsically disordered proteins (TDPs) are essential for desiccation tolerance by forming non-crystalline amorphous solids upon desiccation, and this vitrified state mirrors their protective capabilities.</text>
</comment>
<keyword evidence="9" id="KW-1185">Reference proteome</keyword>
<gene>
    <name evidence="8" type="primary">RvY_13379-1</name>
    <name evidence="8" type="synonym">RvY_13379.1</name>
    <name evidence="8" type="ORF">RvY_13379</name>
</gene>
<dbReference type="STRING" id="947166.A0A1D1VMP6"/>
<evidence type="ECO:0000256" key="6">
    <source>
        <dbReference type="RuleBase" id="RU003696"/>
    </source>
</evidence>